<dbReference type="PIRSF" id="PIRSF005962">
    <property type="entry name" value="Pept_M20D_amidohydro"/>
    <property type="match status" value="1"/>
</dbReference>
<proteinExistence type="inferred from homology"/>
<feature type="domain" description="Peptidase M20 dimerisation" evidence="4">
    <location>
        <begin position="180"/>
        <end position="268"/>
    </location>
</feature>
<dbReference type="CDD" id="cd03886">
    <property type="entry name" value="M20_Acy1"/>
    <property type="match status" value="1"/>
</dbReference>
<dbReference type="InterPro" id="IPR002933">
    <property type="entry name" value="Peptidase_M20"/>
</dbReference>
<dbReference type="EMBL" id="AZAC01000014">
    <property type="protein sequence ID" value="KIX13723.1"/>
    <property type="molecule type" value="Genomic_DNA"/>
</dbReference>
<feature type="binding site" evidence="3">
    <location>
        <position position="90"/>
    </location>
    <ligand>
        <name>Mn(2+)</name>
        <dbReference type="ChEBI" id="CHEBI:29035"/>
        <label>2</label>
    </ligand>
</feature>
<organism evidence="5 6">
    <name type="scientific">Dethiosulfatarculus sandiegensis</name>
    <dbReference type="NCBI Taxonomy" id="1429043"/>
    <lineage>
        <taxon>Bacteria</taxon>
        <taxon>Pseudomonadati</taxon>
        <taxon>Thermodesulfobacteriota</taxon>
        <taxon>Desulfarculia</taxon>
        <taxon>Desulfarculales</taxon>
        <taxon>Desulfarculaceae</taxon>
        <taxon>Dethiosulfatarculus</taxon>
    </lineage>
</organism>
<dbReference type="FunFam" id="3.30.70.360:FF:000014">
    <property type="entry name" value="N-acyl-L-amino acid amidohydrolase"/>
    <property type="match status" value="1"/>
</dbReference>
<feature type="binding site" evidence="3">
    <location>
        <position position="152"/>
    </location>
    <ligand>
        <name>Mn(2+)</name>
        <dbReference type="ChEBI" id="CHEBI:29035"/>
        <label>2</label>
    </ligand>
</feature>
<dbReference type="InterPro" id="IPR036264">
    <property type="entry name" value="Bact_exopeptidase_dim_dom"/>
</dbReference>
<dbReference type="SUPFAM" id="SSF53187">
    <property type="entry name" value="Zn-dependent exopeptidases"/>
    <property type="match status" value="1"/>
</dbReference>
<comment type="caution">
    <text evidence="5">The sequence shown here is derived from an EMBL/GenBank/DDBJ whole genome shotgun (WGS) entry which is preliminary data.</text>
</comment>
<reference evidence="5 6" key="1">
    <citation type="submission" date="2013-11" db="EMBL/GenBank/DDBJ databases">
        <title>Metagenomic analysis of a methanogenic consortium involved in long chain n-alkane degradation.</title>
        <authorList>
            <person name="Davidova I.A."/>
            <person name="Callaghan A.V."/>
            <person name="Wawrik B."/>
            <person name="Pruitt S."/>
            <person name="Marks C."/>
            <person name="Duncan K.E."/>
            <person name="Suflita J.M."/>
        </authorList>
    </citation>
    <scope>NUCLEOTIDE SEQUENCE [LARGE SCALE GENOMIC DNA]</scope>
    <source>
        <strain evidence="5 6">SPR</strain>
    </source>
</reference>
<evidence type="ECO:0000256" key="2">
    <source>
        <dbReference type="ARBA" id="ARBA00022801"/>
    </source>
</evidence>
<feature type="binding site" evidence="3">
    <location>
        <position position="126"/>
    </location>
    <ligand>
        <name>Mn(2+)</name>
        <dbReference type="ChEBI" id="CHEBI:29035"/>
        <label>2</label>
    </ligand>
</feature>
<protein>
    <submittedName>
        <fullName evidence="5">Peptidase M20</fullName>
    </submittedName>
</protein>
<keyword evidence="6" id="KW-1185">Reference proteome</keyword>
<dbReference type="InterPro" id="IPR011650">
    <property type="entry name" value="Peptidase_M20_dimer"/>
</dbReference>
<evidence type="ECO:0000313" key="5">
    <source>
        <dbReference type="EMBL" id="KIX13723.1"/>
    </source>
</evidence>
<dbReference type="STRING" id="1429043.X474_12275"/>
<feature type="binding site" evidence="3">
    <location>
        <position position="351"/>
    </location>
    <ligand>
        <name>Mn(2+)</name>
        <dbReference type="ChEBI" id="CHEBI:29035"/>
        <label>2</label>
    </ligand>
</feature>
<dbReference type="Pfam" id="PF01546">
    <property type="entry name" value="Peptidase_M20"/>
    <property type="match status" value="1"/>
</dbReference>
<evidence type="ECO:0000256" key="1">
    <source>
        <dbReference type="ARBA" id="ARBA00006153"/>
    </source>
</evidence>
<feature type="binding site" evidence="3">
    <location>
        <position position="88"/>
    </location>
    <ligand>
        <name>Mn(2+)</name>
        <dbReference type="ChEBI" id="CHEBI:29035"/>
        <label>2</label>
    </ligand>
</feature>
<keyword evidence="3" id="KW-0464">Manganese</keyword>
<dbReference type="Gene3D" id="3.40.630.10">
    <property type="entry name" value="Zn peptidases"/>
    <property type="match status" value="1"/>
</dbReference>
<dbReference type="GO" id="GO:0016787">
    <property type="term" value="F:hydrolase activity"/>
    <property type="evidence" value="ECO:0007669"/>
    <property type="project" value="UniProtKB-KW"/>
</dbReference>
<comment type="similarity">
    <text evidence="1">Belongs to the peptidase M20 family.</text>
</comment>
<dbReference type="InParanoid" id="A0A0D2HT54"/>
<evidence type="ECO:0000256" key="3">
    <source>
        <dbReference type="PIRSR" id="PIRSR005962-1"/>
    </source>
</evidence>
<dbReference type="Proteomes" id="UP000032233">
    <property type="component" value="Unassembled WGS sequence"/>
</dbReference>
<sequence>MVNTRRQIHMKPELAYQEKITTELVKSILEDLNIETRTFDDVTGVVGLIKNKEGGRTIGLRADMDALPLDELTDVEHKSRNQGIMHACGHDANTTIMLGVAKWLVESGKAKELNGNVKFIFQPAEEGGQGARKLINRGVLENPKVDWILAGHLFPDVDYGKIGIAKTKSHASTDTFIALMKGKGGHGARPHQCVDPVVATGAFIQAVQTVVSRSIDPLEAGVITIGAINGGRTFNVIPQEVEIKGTIRALTHEVRKTLLKRLQEIAKGISETYGLNCELTLRTGNPPVINDAEVSTFMHETAAQVVGEENVLWLPPTTGGEDFAFYAEQIPGTIIRLGSRNQDKGIVYPLHSPYFDIDERVLALGVDIFAKAVVKLLS</sequence>
<dbReference type="PANTHER" id="PTHR11014">
    <property type="entry name" value="PEPTIDASE M20 FAMILY MEMBER"/>
    <property type="match status" value="1"/>
</dbReference>
<dbReference type="GO" id="GO:0046872">
    <property type="term" value="F:metal ion binding"/>
    <property type="evidence" value="ECO:0007669"/>
    <property type="project" value="UniProtKB-KW"/>
</dbReference>
<dbReference type="Pfam" id="PF07687">
    <property type="entry name" value="M20_dimer"/>
    <property type="match status" value="1"/>
</dbReference>
<dbReference type="PANTHER" id="PTHR11014:SF63">
    <property type="entry name" value="METALLOPEPTIDASE, PUTATIVE (AFU_ORTHOLOGUE AFUA_6G09600)-RELATED"/>
    <property type="match status" value="1"/>
</dbReference>
<name>A0A0D2HT54_9BACT</name>
<dbReference type="AlphaFoldDB" id="A0A0D2HT54"/>
<dbReference type="Gene3D" id="3.30.70.360">
    <property type="match status" value="1"/>
</dbReference>
<dbReference type="InterPro" id="IPR017439">
    <property type="entry name" value="Amidohydrolase"/>
</dbReference>
<keyword evidence="3" id="KW-0479">Metal-binding</keyword>
<gene>
    <name evidence="5" type="ORF">X474_12275</name>
</gene>
<dbReference type="SUPFAM" id="SSF55031">
    <property type="entry name" value="Bacterial exopeptidase dimerisation domain"/>
    <property type="match status" value="1"/>
</dbReference>
<keyword evidence="2" id="KW-0378">Hydrolase</keyword>
<dbReference type="NCBIfam" id="TIGR01891">
    <property type="entry name" value="amidohydrolases"/>
    <property type="match status" value="1"/>
</dbReference>
<dbReference type="FunCoup" id="A0A0D2HT54">
    <property type="interactions" value="363"/>
</dbReference>
<accession>A0A0D2HT54</accession>
<comment type="cofactor">
    <cofactor evidence="3">
        <name>Mn(2+)</name>
        <dbReference type="ChEBI" id="CHEBI:29035"/>
    </cofactor>
    <text evidence="3">The Mn(2+) ion enhances activity.</text>
</comment>
<evidence type="ECO:0000259" key="4">
    <source>
        <dbReference type="Pfam" id="PF07687"/>
    </source>
</evidence>
<evidence type="ECO:0000313" key="6">
    <source>
        <dbReference type="Proteomes" id="UP000032233"/>
    </source>
</evidence>